<evidence type="ECO:0000313" key="1">
    <source>
        <dbReference type="EMBL" id="GAH82622.1"/>
    </source>
</evidence>
<name>X1ILN0_9ZZZZ</name>
<protein>
    <submittedName>
        <fullName evidence="1">Uncharacterized protein</fullName>
    </submittedName>
</protein>
<accession>X1ILN0</accession>
<comment type="caution">
    <text evidence="1">The sequence shown here is derived from an EMBL/GenBank/DDBJ whole genome shotgun (WGS) entry which is preliminary data.</text>
</comment>
<gene>
    <name evidence="1" type="ORF">S03H2_61319</name>
</gene>
<feature type="non-terminal residue" evidence="1">
    <location>
        <position position="1"/>
    </location>
</feature>
<dbReference type="AlphaFoldDB" id="X1ILN0"/>
<reference evidence="1" key="1">
    <citation type="journal article" date="2014" name="Front. Microbiol.">
        <title>High frequency of phylogenetically diverse reductive dehalogenase-homologous genes in deep subseafloor sedimentary metagenomes.</title>
        <authorList>
            <person name="Kawai M."/>
            <person name="Futagami T."/>
            <person name="Toyoda A."/>
            <person name="Takaki Y."/>
            <person name="Nishi S."/>
            <person name="Hori S."/>
            <person name="Arai W."/>
            <person name="Tsubouchi T."/>
            <person name="Morono Y."/>
            <person name="Uchiyama I."/>
            <person name="Ito T."/>
            <person name="Fujiyama A."/>
            <person name="Inagaki F."/>
            <person name="Takami H."/>
        </authorList>
    </citation>
    <scope>NUCLEOTIDE SEQUENCE</scope>
    <source>
        <strain evidence="1">Expedition CK06-06</strain>
    </source>
</reference>
<organism evidence="1">
    <name type="scientific">marine sediment metagenome</name>
    <dbReference type="NCBI Taxonomy" id="412755"/>
    <lineage>
        <taxon>unclassified sequences</taxon>
        <taxon>metagenomes</taxon>
        <taxon>ecological metagenomes</taxon>
    </lineage>
</organism>
<sequence length="40" mass="4822">YCVSREEEEGVRIRSYIVYSIRKQKEKKVGAYCIRPQRSI</sequence>
<dbReference type="EMBL" id="BARU01039577">
    <property type="protein sequence ID" value="GAH82622.1"/>
    <property type="molecule type" value="Genomic_DNA"/>
</dbReference>
<proteinExistence type="predicted"/>